<dbReference type="EMBL" id="JAKNSF020000125">
    <property type="protein sequence ID" value="KAK7713661.1"/>
    <property type="molecule type" value="Genomic_DNA"/>
</dbReference>
<protein>
    <submittedName>
        <fullName evidence="2">Uncharacterized protein</fullName>
    </submittedName>
</protein>
<evidence type="ECO:0000256" key="1">
    <source>
        <dbReference type="SAM" id="SignalP"/>
    </source>
</evidence>
<evidence type="ECO:0000313" key="3">
    <source>
        <dbReference type="Proteomes" id="UP001430848"/>
    </source>
</evidence>
<keyword evidence="1" id="KW-0732">Signal</keyword>
<gene>
    <name evidence="2" type="ORF">SLS63_012043</name>
</gene>
<keyword evidence="3" id="KW-1185">Reference proteome</keyword>
<feature type="chain" id="PRO_5045162440" evidence="1">
    <location>
        <begin position="22"/>
        <end position="69"/>
    </location>
</feature>
<dbReference type="Proteomes" id="UP001430848">
    <property type="component" value="Unassembled WGS sequence"/>
</dbReference>
<name>A0ABR1NSC4_DIAER</name>
<reference evidence="2 3" key="1">
    <citation type="submission" date="2024-02" db="EMBL/GenBank/DDBJ databases">
        <title>De novo assembly and annotation of 12 fungi associated with fruit tree decline syndrome in Ontario, Canada.</title>
        <authorList>
            <person name="Sulman M."/>
            <person name="Ellouze W."/>
            <person name="Ilyukhin E."/>
        </authorList>
    </citation>
    <scope>NUCLEOTIDE SEQUENCE [LARGE SCALE GENOMIC DNA]</scope>
    <source>
        <strain evidence="2 3">M169</strain>
    </source>
</reference>
<feature type="signal peptide" evidence="1">
    <location>
        <begin position="1"/>
        <end position="21"/>
    </location>
</feature>
<evidence type="ECO:0000313" key="2">
    <source>
        <dbReference type="EMBL" id="KAK7713661.1"/>
    </source>
</evidence>
<sequence length="69" mass="6997">MQFSVKTILAVAISMTTLASAAPQAMELAVGDTTLAGGGVVAEGDPNDKGIYSCCAFKDCTLIQSGLNE</sequence>
<comment type="caution">
    <text evidence="2">The sequence shown here is derived from an EMBL/GenBank/DDBJ whole genome shotgun (WGS) entry which is preliminary data.</text>
</comment>
<organism evidence="2 3">
    <name type="scientific">Diaporthe eres</name>
    <name type="common">Phomopsis oblonga</name>
    <dbReference type="NCBI Taxonomy" id="83184"/>
    <lineage>
        <taxon>Eukaryota</taxon>
        <taxon>Fungi</taxon>
        <taxon>Dikarya</taxon>
        <taxon>Ascomycota</taxon>
        <taxon>Pezizomycotina</taxon>
        <taxon>Sordariomycetes</taxon>
        <taxon>Sordariomycetidae</taxon>
        <taxon>Diaporthales</taxon>
        <taxon>Diaporthaceae</taxon>
        <taxon>Diaporthe</taxon>
        <taxon>Diaporthe eres species complex</taxon>
    </lineage>
</organism>
<accession>A0ABR1NSC4</accession>
<proteinExistence type="predicted"/>